<dbReference type="PANTHER" id="PTHR43031:SF1">
    <property type="entry name" value="PYRIDINE NUCLEOTIDE-DISULPHIDE OXIDOREDUCTASE"/>
    <property type="match status" value="1"/>
</dbReference>
<organism evidence="2 3">
    <name type="scientific">Deinococcus proteolyticus (strain ATCC 35074 / DSM 20540 / JCM 6276 / NBRC 101906 / NCIMB 13154 / VKM Ac-1939 / CCM 2703 / MRP)</name>
    <dbReference type="NCBI Taxonomy" id="693977"/>
    <lineage>
        <taxon>Bacteria</taxon>
        <taxon>Thermotogati</taxon>
        <taxon>Deinococcota</taxon>
        <taxon>Deinococci</taxon>
        <taxon>Deinococcales</taxon>
        <taxon>Deinococcaceae</taxon>
        <taxon>Deinococcus</taxon>
    </lineage>
</organism>
<dbReference type="SUPFAM" id="SSF52821">
    <property type="entry name" value="Rhodanese/Cell cycle control phosphatase"/>
    <property type="match status" value="1"/>
</dbReference>
<dbReference type="KEGG" id="dpt:Deipr_1522"/>
<keyword evidence="3" id="KW-1185">Reference proteome</keyword>
<feature type="domain" description="Rhodanese" evidence="1">
    <location>
        <begin position="16"/>
        <end position="106"/>
    </location>
</feature>
<protein>
    <submittedName>
        <fullName evidence="2">Rhodanese-like protein</fullName>
    </submittedName>
</protein>
<dbReference type="PROSITE" id="PS50206">
    <property type="entry name" value="RHODANESE_3"/>
    <property type="match status" value="1"/>
</dbReference>
<dbReference type="AlphaFoldDB" id="F0RK14"/>
<dbReference type="SMART" id="SM00450">
    <property type="entry name" value="RHOD"/>
    <property type="match status" value="1"/>
</dbReference>
<dbReference type="InterPro" id="IPR050229">
    <property type="entry name" value="GlpE_sulfurtransferase"/>
</dbReference>
<reference evidence="3" key="1">
    <citation type="submission" date="2011-02" db="EMBL/GenBank/DDBJ databases">
        <title>The complete sequence of chromosome of Deinococcus proteolyticus DSM 20540.</title>
        <authorList>
            <consortium name="US DOE Joint Genome Institute (JGI-PGF)"/>
            <person name="Lucas S."/>
            <person name="Copeland A."/>
            <person name="Lapidus A."/>
            <person name="Bruce D."/>
            <person name="Goodwin L."/>
            <person name="Pitluck S."/>
            <person name="Kyrpides N."/>
            <person name="Mavromatis K."/>
            <person name="Pagani I."/>
            <person name="Ivanova N."/>
            <person name="Ovchinnikova G."/>
            <person name="Zeytun A."/>
            <person name="Detter J.C."/>
            <person name="Han C."/>
            <person name="Land M."/>
            <person name="Hauser L."/>
            <person name="Markowitz V."/>
            <person name="Cheng J.-F."/>
            <person name="Hugenholtz P."/>
            <person name="Woyke T."/>
            <person name="Wu D."/>
            <person name="Pukall R."/>
            <person name="Steenblock K."/>
            <person name="Brambilla E."/>
            <person name="Klenk H.-P."/>
            <person name="Eisen J.A."/>
        </authorList>
    </citation>
    <scope>NUCLEOTIDE SEQUENCE [LARGE SCALE GENOMIC DNA]</scope>
    <source>
        <strain evidence="3">ATCC 35074 / DSM 20540 / JCM 6276 / NBRC 101906 / NCIMB 13154 / VKM Ac-1939 / CCM 2703 / MRP</strain>
    </source>
</reference>
<dbReference type="Gene3D" id="3.40.250.10">
    <property type="entry name" value="Rhodanese-like domain"/>
    <property type="match status" value="1"/>
</dbReference>
<evidence type="ECO:0000313" key="2">
    <source>
        <dbReference type="EMBL" id="ADY26660.1"/>
    </source>
</evidence>
<dbReference type="HOGENOM" id="CLU_089574_13_0_0"/>
<dbReference type="STRING" id="693977.Deipr_1522"/>
<accession>F0RK14</accession>
<dbReference type="Pfam" id="PF00581">
    <property type="entry name" value="Rhodanese"/>
    <property type="match status" value="1"/>
</dbReference>
<dbReference type="PANTHER" id="PTHR43031">
    <property type="entry name" value="FAD-DEPENDENT OXIDOREDUCTASE"/>
    <property type="match status" value="1"/>
</dbReference>
<reference evidence="2 3" key="2">
    <citation type="journal article" date="2012" name="Stand. Genomic Sci.">
        <title>Complete genome sequence of the orange-red pigmented, radioresistant Deinococcus proteolyticus type strain (MRP(T)).</title>
        <authorList>
            <person name="Copeland A."/>
            <person name="Zeytun A."/>
            <person name="Yassawong M."/>
            <person name="Nolan M."/>
            <person name="Lucas S."/>
            <person name="Hammon N."/>
            <person name="Deshpande S."/>
            <person name="Cheng J.F."/>
            <person name="Han C."/>
            <person name="Tapia R."/>
            <person name="Goodwin L.A."/>
            <person name="Pitluck S."/>
            <person name="Mavromatis K."/>
            <person name="Liolios K."/>
            <person name="Pagani I."/>
            <person name="Ivanova N."/>
            <person name="Mikhailova N."/>
            <person name="Pati A."/>
            <person name="Chen A."/>
            <person name="Palaniappan K."/>
            <person name="Land M."/>
            <person name="Hauser L."/>
            <person name="Jeffries C.D."/>
            <person name="Brambilla E.M."/>
            <person name="Rohde M."/>
            <person name="Sikorski J."/>
            <person name="Pukall R."/>
            <person name="Goker M."/>
            <person name="Detter J.C."/>
            <person name="Woyke T."/>
            <person name="Bristow J."/>
            <person name="Eisen J.A."/>
            <person name="Markowitz V."/>
            <person name="Hugenholtz P."/>
            <person name="Kyrpides N.C."/>
            <person name="Klenk H.P."/>
            <person name="Lapidus A."/>
        </authorList>
    </citation>
    <scope>NUCLEOTIDE SEQUENCE [LARGE SCALE GENOMIC DNA]</scope>
    <source>
        <strain evidence="3">ATCC 35074 / DSM 20540 / JCM 6276 / NBRC 101906 / NCIMB 13154 / VKM Ac-1939 / CCM 2703 / MRP</strain>
    </source>
</reference>
<proteinExistence type="predicted"/>
<evidence type="ECO:0000259" key="1">
    <source>
        <dbReference type="PROSITE" id="PS50206"/>
    </source>
</evidence>
<dbReference type="InterPro" id="IPR036873">
    <property type="entry name" value="Rhodanese-like_dom_sf"/>
</dbReference>
<dbReference type="eggNOG" id="COG0607">
    <property type="taxonomic scope" value="Bacteria"/>
</dbReference>
<dbReference type="EMBL" id="CP002536">
    <property type="protein sequence ID" value="ADY26660.1"/>
    <property type="molecule type" value="Genomic_DNA"/>
</dbReference>
<dbReference type="RefSeq" id="WP_013615268.1">
    <property type="nucleotide sequence ID" value="NC_015161.1"/>
</dbReference>
<evidence type="ECO:0000313" key="3">
    <source>
        <dbReference type="Proteomes" id="UP000007718"/>
    </source>
</evidence>
<sequence length="111" mass="12235">MPIGEMNPADAHQRLAGNDYQLIDVREPDEFADVHAEGAVNIPLSQFAERYHEIPQGPQTVLICRSGARSMQAAQFLAQNGYDETRLHNLTGGTNDWVAQDLPHLRPGSGE</sequence>
<gene>
    <name evidence="2" type="ordered locus">Deipr_1522</name>
</gene>
<dbReference type="Proteomes" id="UP000007718">
    <property type="component" value="Chromosome"/>
</dbReference>
<dbReference type="InterPro" id="IPR001763">
    <property type="entry name" value="Rhodanese-like_dom"/>
</dbReference>
<dbReference type="CDD" id="cd00158">
    <property type="entry name" value="RHOD"/>
    <property type="match status" value="1"/>
</dbReference>
<name>F0RK14_DEIPM</name>